<dbReference type="InterPro" id="IPR036388">
    <property type="entry name" value="WH-like_DNA-bd_sf"/>
</dbReference>
<evidence type="ECO:0000259" key="6">
    <source>
        <dbReference type="Pfam" id="PF02631"/>
    </source>
</evidence>
<comment type="caution">
    <text evidence="8">The sequence shown here is derived from an EMBL/GenBank/DDBJ whole genome shotgun (WGS) entry which is preliminary data.</text>
</comment>
<evidence type="ECO:0000256" key="1">
    <source>
        <dbReference type="ARBA" id="ARBA00004496"/>
    </source>
</evidence>
<dbReference type="GO" id="GO:0006282">
    <property type="term" value="P:regulation of DNA repair"/>
    <property type="evidence" value="ECO:0007669"/>
    <property type="project" value="UniProtKB-UniRule"/>
</dbReference>
<name>A0A3E0DZ21_9FLAO</name>
<dbReference type="Pfam" id="PF02631">
    <property type="entry name" value="RecX_HTH2"/>
    <property type="match status" value="1"/>
</dbReference>
<comment type="subcellular location">
    <subcellularLocation>
        <location evidence="1 5">Cytoplasm</location>
    </subcellularLocation>
</comment>
<keyword evidence="4 5" id="KW-0963">Cytoplasm</keyword>
<dbReference type="Proteomes" id="UP000257136">
    <property type="component" value="Unassembled WGS sequence"/>
</dbReference>
<gene>
    <name evidence="5" type="primary">recX</name>
    <name evidence="8" type="ORF">C8P67_11791</name>
</gene>
<protein>
    <recommendedName>
        <fullName evidence="3 5">Regulatory protein RecX</fullName>
    </recommendedName>
</protein>
<dbReference type="Gene3D" id="1.10.10.10">
    <property type="entry name" value="Winged helix-like DNA-binding domain superfamily/Winged helix DNA-binding domain"/>
    <property type="match status" value="2"/>
</dbReference>
<feature type="domain" description="RecX third three-helical" evidence="7">
    <location>
        <begin position="147"/>
        <end position="192"/>
    </location>
</feature>
<dbReference type="GO" id="GO:0005737">
    <property type="term" value="C:cytoplasm"/>
    <property type="evidence" value="ECO:0007669"/>
    <property type="project" value="UniProtKB-SubCell"/>
</dbReference>
<evidence type="ECO:0000313" key="8">
    <source>
        <dbReference type="EMBL" id="REG91195.1"/>
    </source>
</evidence>
<keyword evidence="9" id="KW-1185">Reference proteome</keyword>
<evidence type="ECO:0000256" key="2">
    <source>
        <dbReference type="ARBA" id="ARBA00009695"/>
    </source>
</evidence>
<organism evidence="8 9">
    <name type="scientific">Flavobacterium aquicola</name>
    <dbReference type="NCBI Taxonomy" id="1682742"/>
    <lineage>
        <taxon>Bacteria</taxon>
        <taxon>Pseudomonadati</taxon>
        <taxon>Bacteroidota</taxon>
        <taxon>Flavobacteriia</taxon>
        <taxon>Flavobacteriales</taxon>
        <taxon>Flavobacteriaceae</taxon>
        <taxon>Flavobacterium</taxon>
    </lineage>
</organism>
<dbReference type="EMBL" id="QUNI01000017">
    <property type="protein sequence ID" value="REG91195.1"/>
    <property type="molecule type" value="Genomic_DNA"/>
</dbReference>
<proteinExistence type="inferred from homology"/>
<accession>A0A3E0DZ21</accession>
<dbReference type="InterPro" id="IPR003783">
    <property type="entry name" value="Regulatory_RecX"/>
</dbReference>
<dbReference type="PANTHER" id="PTHR33602:SF1">
    <property type="entry name" value="REGULATORY PROTEIN RECX FAMILY PROTEIN"/>
    <property type="match status" value="1"/>
</dbReference>
<dbReference type="PANTHER" id="PTHR33602">
    <property type="entry name" value="REGULATORY PROTEIN RECX FAMILY PROTEIN"/>
    <property type="match status" value="1"/>
</dbReference>
<sequence length="206" mass="24818">MFLFFTLNRKEELKKSIIIKPVCLKHFIFKKLFLSNRTIQLFTFMKEVYSIKEAIQKIEHFCAYQERCHEEVVSKLWSMKLNSEEIAEIIVHLIQENFLNEARFACSFARGKHRIKHWGKIRITNELKMRNINQTLINIALKEIEPEEYIETFENLAERNWNSITEKNVLKKRKKFCDYMLRRGFESNLIYDKVRELENGNSNSTD</sequence>
<comment type="similarity">
    <text evidence="2 5">Belongs to the RecX family.</text>
</comment>
<evidence type="ECO:0000313" key="9">
    <source>
        <dbReference type="Proteomes" id="UP000257136"/>
    </source>
</evidence>
<feature type="domain" description="RecX second three-helical" evidence="6">
    <location>
        <begin position="100"/>
        <end position="141"/>
    </location>
</feature>
<evidence type="ECO:0000259" key="7">
    <source>
        <dbReference type="Pfam" id="PF21981"/>
    </source>
</evidence>
<comment type="function">
    <text evidence="5">Modulates RecA activity.</text>
</comment>
<dbReference type="AlphaFoldDB" id="A0A3E0DZ21"/>
<reference evidence="8 9" key="1">
    <citation type="submission" date="2018-08" db="EMBL/GenBank/DDBJ databases">
        <title>Genomic Encyclopedia of Archaeal and Bacterial Type Strains, Phase II (KMG-II): from individual species to whole genera.</title>
        <authorList>
            <person name="Goeker M."/>
        </authorList>
    </citation>
    <scope>NUCLEOTIDE SEQUENCE [LARGE SCALE GENOMIC DNA]</scope>
    <source>
        <strain evidence="8 9">DSM 100880</strain>
    </source>
</reference>
<evidence type="ECO:0000256" key="3">
    <source>
        <dbReference type="ARBA" id="ARBA00018111"/>
    </source>
</evidence>
<dbReference type="InterPro" id="IPR053924">
    <property type="entry name" value="RecX_HTH_2nd"/>
</dbReference>
<evidence type="ECO:0000256" key="4">
    <source>
        <dbReference type="ARBA" id="ARBA00022490"/>
    </source>
</evidence>
<evidence type="ECO:0000256" key="5">
    <source>
        <dbReference type="HAMAP-Rule" id="MF_01114"/>
    </source>
</evidence>
<dbReference type="HAMAP" id="MF_01114">
    <property type="entry name" value="RecX"/>
    <property type="match status" value="1"/>
</dbReference>
<dbReference type="InterPro" id="IPR053925">
    <property type="entry name" value="RecX_HTH_3rd"/>
</dbReference>
<dbReference type="Pfam" id="PF21981">
    <property type="entry name" value="RecX_HTH3"/>
    <property type="match status" value="1"/>
</dbReference>